<dbReference type="Proteomes" id="UP000594263">
    <property type="component" value="Unplaced"/>
</dbReference>
<sequence length="241" mass="28034">MTEVEKKDTIGLQIPKTDKKKSVSFPVLNSPTPKNADTQMWEAHDPRGVDIPMKQPNYMANSELHSRRQWHGLSWADRDYMDSRFTRSFGYHSPPDPFCAERYYRDTGLVGRFGVDPPPGDSNWFDRKYRDERFSGSFRGSPPRNSSWADGDFRGDRFSRSLGVSSPSPNYLSRSYSIQMSDGPLRDFPPDHHLRRSPVKWRSWSPYHSPRDHLPFSFSQPHDPPVFTTQTCSHRHLHNSY</sequence>
<dbReference type="AlphaFoldDB" id="A0A7N0UNE6"/>
<keyword evidence="3" id="KW-1185">Reference proteome</keyword>
<feature type="region of interest" description="Disordered" evidence="1">
    <location>
        <begin position="20"/>
        <end position="40"/>
    </location>
</feature>
<proteinExistence type="predicted"/>
<name>A0A7N0UNE6_KALFE</name>
<dbReference type="Gramene" id="Kaladp0073s0036.1.v1.1">
    <property type="protein sequence ID" value="Kaladp0073s0036.1.v1.1.CDS.1"/>
    <property type="gene ID" value="Kaladp0073s0036.v1.1"/>
</dbReference>
<evidence type="ECO:0000313" key="2">
    <source>
        <dbReference type="EnsemblPlants" id="Kaladp0073s0036.1.v1.1.CDS.1"/>
    </source>
</evidence>
<feature type="compositionally biased region" description="Polar residues" evidence="1">
    <location>
        <begin position="27"/>
        <end position="38"/>
    </location>
</feature>
<protein>
    <submittedName>
        <fullName evidence="2">Uncharacterized protein</fullName>
    </submittedName>
</protein>
<reference evidence="2" key="1">
    <citation type="submission" date="2021-01" db="UniProtKB">
        <authorList>
            <consortium name="EnsemblPlants"/>
        </authorList>
    </citation>
    <scope>IDENTIFICATION</scope>
</reference>
<accession>A0A7N0UNE6</accession>
<evidence type="ECO:0000313" key="3">
    <source>
        <dbReference type="Proteomes" id="UP000594263"/>
    </source>
</evidence>
<organism evidence="2 3">
    <name type="scientific">Kalanchoe fedtschenkoi</name>
    <name type="common">Lavender scallops</name>
    <name type="synonym">South American air plant</name>
    <dbReference type="NCBI Taxonomy" id="63787"/>
    <lineage>
        <taxon>Eukaryota</taxon>
        <taxon>Viridiplantae</taxon>
        <taxon>Streptophyta</taxon>
        <taxon>Embryophyta</taxon>
        <taxon>Tracheophyta</taxon>
        <taxon>Spermatophyta</taxon>
        <taxon>Magnoliopsida</taxon>
        <taxon>eudicotyledons</taxon>
        <taxon>Gunneridae</taxon>
        <taxon>Pentapetalae</taxon>
        <taxon>Saxifragales</taxon>
        <taxon>Crassulaceae</taxon>
        <taxon>Kalanchoe</taxon>
    </lineage>
</organism>
<dbReference type="EnsemblPlants" id="Kaladp0073s0036.1.v1.1">
    <property type="protein sequence ID" value="Kaladp0073s0036.1.v1.1.CDS.1"/>
    <property type="gene ID" value="Kaladp0073s0036.v1.1"/>
</dbReference>
<evidence type="ECO:0000256" key="1">
    <source>
        <dbReference type="SAM" id="MobiDB-lite"/>
    </source>
</evidence>